<dbReference type="GO" id="GO:0008641">
    <property type="term" value="F:ubiquitin-like modifier activating enzyme activity"/>
    <property type="evidence" value="ECO:0007669"/>
    <property type="project" value="InterPro"/>
</dbReference>
<keyword evidence="5" id="KW-0548">Nucleotidyltransferase</keyword>
<dbReference type="SMART" id="SM00450">
    <property type="entry name" value="RHOD"/>
    <property type="match status" value="1"/>
</dbReference>
<reference evidence="5 6" key="1">
    <citation type="submission" date="2019-06" db="EMBL/GenBank/DDBJ databases">
        <title>Sequencing the genomes of 1000 actinobacteria strains.</title>
        <authorList>
            <person name="Klenk H.-P."/>
        </authorList>
    </citation>
    <scope>NUCLEOTIDE SEQUENCE [LARGE SCALE GENOMIC DNA]</scope>
    <source>
        <strain evidence="5 6">DSM 19828</strain>
    </source>
</reference>
<dbReference type="InterPro" id="IPR001763">
    <property type="entry name" value="Rhodanese-like_dom"/>
</dbReference>
<dbReference type="SUPFAM" id="SSF52821">
    <property type="entry name" value="Rhodanese/Cell cycle control phosphatase"/>
    <property type="match status" value="1"/>
</dbReference>
<comment type="caution">
    <text evidence="5">The sequence shown here is derived from an EMBL/GenBank/DDBJ whole genome shotgun (WGS) entry which is preliminary data.</text>
</comment>
<proteinExistence type="predicted"/>
<dbReference type="AlphaFoldDB" id="A0A542EEN0"/>
<keyword evidence="2" id="KW-0547">Nucleotide-binding</keyword>
<dbReference type="Gene3D" id="3.40.50.720">
    <property type="entry name" value="NAD(P)-binding Rossmann-like Domain"/>
    <property type="match status" value="1"/>
</dbReference>
<organism evidence="5 6">
    <name type="scientific">Yimella lutea</name>
    <dbReference type="NCBI Taxonomy" id="587872"/>
    <lineage>
        <taxon>Bacteria</taxon>
        <taxon>Bacillati</taxon>
        <taxon>Actinomycetota</taxon>
        <taxon>Actinomycetes</taxon>
        <taxon>Micrococcales</taxon>
        <taxon>Dermacoccaceae</taxon>
        <taxon>Yimella</taxon>
    </lineage>
</organism>
<dbReference type="SUPFAM" id="SSF69572">
    <property type="entry name" value="Activating enzymes of the ubiquitin-like proteins"/>
    <property type="match status" value="1"/>
</dbReference>
<dbReference type="GO" id="GO:0005524">
    <property type="term" value="F:ATP binding"/>
    <property type="evidence" value="ECO:0007669"/>
    <property type="project" value="UniProtKB-KW"/>
</dbReference>
<dbReference type="CDD" id="cd00757">
    <property type="entry name" value="ThiF_MoeB_HesA_family"/>
    <property type="match status" value="1"/>
</dbReference>
<dbReference type="Gene3D" id="3.40.250.10">
    <property type="entry name" value="Rhodanese-like domain"/>
    <property type="match status" value="1"/>
</dbReference>
<evidence type="ECO:0000256" key="1">
    <source>
        <dbReference type="ARBA" id="ARBA00022679"/>
    </source>
</evidence>
<dbReference type="EMBL" id="VFMO01000001">
    <property type="protein sequence ID" value="TQJ13793.1"/>
    <property type="molecule type" value="Genomic_DNA"/>
</dbReference>
<dbReference type="GO" id="GO:0004792">
    <property type="term" value="F:thiosulfate-cyanide sulfurtransferase activity"/>
    <property type="evidence" value="ECO:0007669"/>
    <property type="project" value="TreeGrafter"/>
</dbReference>
<dbReference type="RefSeq" id="WP_141927782.1">
    <property type="nucleotide sequence ID" value="NZ_BAABCI010000002.1"/>
</dbReference>
<dbReference type="InterPro" id="IPR036873">
    <property type="entry name" value="Rhodanese-like_dom_sf"/>
</dbReference>
<dbReference type="InterPro" id="IPR000594">
    <property type="entry name" value="ThiF_NAD_FAD-bd"/>
</dbReference>
<dbReference type="Proteomes" id="UP000320806">
    <property type="component" value="Unassembled WGS sequence"/>
</dbReference>
<dbReference type="PROSITE" id="PS50206">
    <property type="entry name" value="RHODANESE_3"/>
    <property type="match status" value="1"/>
</dbReference>
<gene>
    <name evidence="5" type="ORF">FB459_1227</name>
</gene>
<feature type="domain" description="Rhodanese" evidence="4">
    <location>
        <begin position="301"/>
        <end position="388"/>
    </location>
</feature>
<dbReference type="NCBIfam" id="NF004281">
    <property type="entry name" value="PRK05690.1"/>
    <property type="match status" value="1"/>
</dbReference>
<dbReference type="GO" id="GO:0005829">
    <property type="term" value="C:cytosol"/>
    <property type="evidence" value="ECO:0007669"/>
    <property type="project" value="TreeGrafter"/>
</dbReference>
<dbReference type="InterPro" id="IPR035985">
    <property type="entry name" value="Ubiquitin-activating_enz"/>
</dbReference>
<dbReference type="CDD" id="cd00158">
    <property type="entry name" value="RHOD"/>
    <property type="match status" value="1"/>
</dbReference>
<dbReference type="PANTHER" id="PTHR10953">
    <property type="entry name" value="UBIQUITIN-ACTIVATING ENZYME E1"/>
    <property type="match status" value="1"/>
</dbReference>
<evidence type="ECO:0000256" key="2">
    <source>
        <dbReference type="ARBA" id="ARBA00022741"/>
    </source>
</evidence>
<protein>
    <submittedName>
        <fullName evidence="5">Adenylyltransferase/sulfurtransferase</fullName>
    </submittedName>
</protein>
<evidence type="ECO:0000313" key="5">
    <source>
        <dbReference type="EMBL" id="TQJ13793.1"/>
    </source>
</evidence>
<dbReference type="OrthoDB" id="9804286at2"/>
<keyword evidence="3" id="KW-0067">ATP-binding</keyword>
<keyword evidence="6" id="KW-1185">Reference proteome</keyword>
<sequence length="390" mass="40579">MDGEASEQGRSQVVNPVGVLDDDQVRRYARHLSLPSVGPAGQRRLLDARVLVIGAGGLGAPVLQYLAAAGVGTITVVDDDEVDLSNLQRQVIHRTGDVGTAKVDSAARAVGELNPDVRIVAVRERLDAANVVDLCSDHDVVVDATDNFGTRFLLNDACVLLGLPLVWAAINQFDGQLTVWSAGEGPCLRCLFPVMPDPAAAPSCAAAGVLGVLPGLLGAAQASEALKLVLGLGDPLVGRIAVFDALAFEWSQIPVAADPSCLVCGPDAVPIDIRDEDPASSTDRVEVVPMVDAVEAGRLLASGAVRLVDVRSAQEWEQASVAGSQWLPLDDIRQGAAPEADGLPLVMMCRSGVRSAEATRLLLERGIDARSLDGGILAWAAAVDPALDPA</sequence>
<dbReference type="GO" id="GO:0008146">
    <property type="term" value="F:sulfotransferase activity"/>
    <property type="evidence" value="ECO:0007669"/>
    <property type="project" value="TreeGrafter"/>
</dbReference>
<dbReference type="FunFam" id="3.40.50.720:FF:000033">
    <property type="entry name" value="Adenylyltransferase and sulfurtransferase MOCS3"/>
    <property type="match status" value="1"/>
</dbReference>
<evidence type="ECO:0000256" key="3">
    <source>
        <dbReference type="ARBA" id="ARBA00022840"/>
    </source>
</evidence>
<dbReference type="GO" id="GO:0016779">
    <property type="term" value="F:nucleotidyltransferase activity"/>
    <property type="evidence" value="ECO:0007669"/>
    <property type="project" value="UniProtKB-KW"/>
</dbReference>
<evidence type="ECO:0000259" key="4">
    <source>
        <dbReference type="PROSITE" id="PS50206"/>
    </source>
</evidence>
<dbReference type="InterPro" id="IPR045886">
    <property type="entry name" value="ThiF/MoeB/HesA"/>
</dbReference>
<dbReference type="PANTHER" id="PTHR10953:SF102">
    <property type="entry name" value="ADENYLYLTRANSFERASE AND SULFURTRANSFERASE MOCS3"/>
    <property type="match status" value="1"/>
</dbReference>
<keyword evidence="1 5" id="KW-0808">Transferase</keyword>
<dbReference type="Pfam" id="PF00581">
    <property type="entry name" value="Rhodanese"/>
    <property type="match status" value="1"/>
</dbReference>
<evidence type="ECO:0000313" key="6">
    <source>
        <dbReference type="Proteomes" id="UP000320806"/>
    </source>
</evidence>
<accession>A0A542EEN0</accession>
<dbReference type="Pfam" id="PF00899">
    <property type="entry name" value="ThiF"/>
    <property type="match status" value="1"/>
</dbReference>
<name>A0A542EEN0_9MICO</name>